<accession>A0AAD4SFR6</accession>
<comment type="caution">
    <text evidence="1">The sequence shown here is derived from an EMBL/GenBank/DDBJ whole genome shotgun (WGS) entry which is preliminary data.</text>
</comment>
<dbReference type="SUPFAM" id="SSF52058">
    <property type="entry name" value="L domain-like"/>
    <property type="match status" value="1"/>
</dbReference>
<dbReference type="Gene3D" id="3.80.10.10">
    <property type="entry name" value="Ribonuclease Inhibitor"/>
    <property type="match status" value="1"/>
</dbReference>
<protein>
    <submittedName>
        <fullName evidence="1">Uncharacterized protein</fullName>
    </submittedName>
</protein>
<dbReference type="EMBL" id="JAJJMB010011222">
    <property type="protein sequence ID" value="KAI3903519.1"/>
    <property type="molecule type" value="Genomic_DNA"/>
</dbReference>
<evidence type="ECO:0000313" key="2">
    <source>
        <dbReference type="Proteomes" id="UP001202328"/>
    </source>
</evidence>
<organism evidence="1 2">
    <name type="scientific">Papaver atlanticum</name>
    <dbReference type="NCBI Taxonomy" id="357466"/>
    <lineage>
        <taxon>Eukaryota</taxon>
        <taxon>Viridiplantae</taxon>
        <taxon>Streptophyta</taxon>
        <taxon>Embryophyta</taxon>
        <taxon>Tracheophyta</taxon>
        <taxon>Spermatophyta</taxon>
        <taxon>Magnoliopsida</taxon>
        <taxon>Ranunculales</taxon>
        <taxon>Papaveraceae</taxon>
        <taxon>Papaveroideae</taxon>
        <taxon>Papaver</taxon>
    </lineage>
</organism>
<dbReference type="InterPro" id="IPR032675">
    <property type="entry name" value="LRR_dom_sf"/>
</dbReference>
<gene>
    <name evidence="1" type="ORF">MKW98_032173</name>
</gene>
<proteinExistence type="predicted"/>
<reference evidence="1" key="1">
    <citation type="submission" date="2022-04" db="EMBL/GenBank/DDBJ databases">
        <title>A functionally conserved STORR gene fusion in Papaver species that diverged 16.8 million years ago.</title>
        <authorList>
            <person name="Catania T."/>
        </authorList>
    </citation>
    <scope>NUCLEOTIDE SEQUENCE</scope>
    <source>
        <strain evidence="1">S-188037</strain>
    </source>
</reference>
<evidence type="ECO:0000313" key="1">
    <source>
        <dbReference type="EMBL" id="KAI3903519.1"/>
    </source>
</evidence>
<name>A0AAD4SFR6_9MAGN</name>
<dbReference type="Proteomes" id="UP001202328">
    <property type="component" value="Unassembled WGS sequence"/>
</dbReference>
<sequence>MVCSSQGFPNLECLDLYGINSTAWKVEQGGMPQLNKLHLVSCDKLSMLPEGLRFMTDLKTLKIEETPFLKGRVVDGGEDWYKVQHIPSITYHDIACP</sequence>
<dbReference type="AlphaFoldDB" id="A0AAD4SFR6"/>
<keyword evidence="2" id="KW-1185">Reference proteome</keyword>